<evidence type="ECO:0000313" key="3">
    <source>
        <dbReference type="EMBL" id="KMQ87080.1"/>
    </source>
</evidence>
<comment type="caution">
    <text evidence="3">The sequence shown here is derived from an EMBL/GenBank/DDBJ whole genome shotgun (WGS) entry which is preliminary data.</text>
</comment>
<dbReference type="AlphaFoldDB" id="A0A0J7N329"/>
<feature type="compositionally biased region" description="Basic and acidic residues" evidence="2">
    <location>
        <begin position="7"/>
        <end position="24"/>
    </location>
</feature>
<keyword evidence="4" id="KW-1185">Reference proteome</keyword>
<protein>
    <submittedName>
        <fullName evidence="3">Ninein isoform x6</fullName>
    </submittedName>
</protein>
<name>A0A0J7N329_LASNI</name>
<evidence type="ECO:0000313" key="4">
    <source>
        <dbReference type="Proteomes" id="UP000036403"/>
    </source>
</evidence>
<gene>
    <name evidence="3" type="ORF">RF55_13740</name>
</gene>
<dbReference type="Proteomes" id="UP000036403">
    <property type="component" value="Unassembled WGS sequence"/>
</dbReference>
<reference evidence="3 4" key="1">
    <citation type="submission" date="2015-04" db="EMBL/GenBank/DDBJ databases">
        <title>Lasius niger genome sequencing.</title>
        <authorList>
            <person name="Konorov E.A."/>
            <person name="Nikitin M.A."/>
            <person name="Kirill M.V."/>
            <person name="Chang P."/>
        </authorList>
    </citation>
    <scope>NUCLEOTIDE SEQUENCE [LARGE SCALE GENOMIC DNA]</scope>
    <source>
        <tissue evidence="3">Whole</tissue>
    </source>
</reference>
<dbReference type="PaxDb" id="67767-A0A0J7N329"/>
<evidence type="ECO:0000256" key="2">
    <source>
        <dbReference type="SAM" id="MobiDB-lite"/>
    </source>
</evidence>
<feature type="coiled-coil region" evidence="1">
    <location>
        <begin position="104"/>
        <end position="138"/>
    </location>
</feature>
<dbReference type="EMBL" id="LBMM01011018">
    <property type="protein sequence ID" value="KMQ87080.1"/>
    <property type="molecule type" value="Genomic_DNA"/>
</dbReference>
<organism evidence="3 4">
    <name type="scientific">Lasius niger</name>
    <name type="common">Black garden ant</name>
    <dbReference type="NCBI Taxonomy" id="67767"/>
    <lineage>
        <taxon>Eukaryota</taxon>
        <taxon>Metazoa</taxon>
        <taxon>Ecdysozoa</taxon>
        <taxon>Arthropoda</taxon>
        <taxon>Hexapoda</taxon>
        <taxon>Insecta</taxon>
        <taxon>Pterygota</taxon>
        <taxon>Neoptera</taxon>
        <taxon>Endopterygota</taxon>
        <taxon>Hymenoptera</taxon>
        <taxon>Apocrita</taxon>
        <taxon>Aculeata</taxon>
        <taxon>Formicoidea</taxon>
        <taxon>Formicidae</taxon>
        <taxon>Formicinae</taxon>
        <taxon>Lasius</taxon>
        <taxon>Lasius</taxon>
    </lineage>
</organism>
<feature type="region of interest" description="Disordered" evidence="2">
    <location>
        <begin position="1"/>
        <end position="29"/>
    </location>
</feature>
<accession>A0A0J7N329</accession>
<proteinExistence type="predicted"/>
<sequence length="138" mass="16120">MNEIMGEIEKDELRTVEETSDKENQNINEDNVSNVGYSVKRKKILKEGTTCMQARKITKVGKNRENLVSDEDFVKIERIKRIMEEEKEIADIRIAHEKTMAVMKENFHKELHTLEIRAAAAKAELAELYLQKEKEKEN</sequence>
<keyword evidence="1" id="KW-0175">Coiled coil</keyword>
<evidence type="ECO:0000256" key="1">
    <source>
        <dbReference type="SAM" id="Coils"/>
    </source>
</evidence>